<dbReference type="RefSeq" id="WP_084307468.1">
    <property type="nucleotide sequence ID" value="NZ_FNDG01000015.1"/>
</dbReference>
<dbReference type="EMBL" id="FNDG01000015">
    <property type="protein sequence ID" value="SDI35322.1"/>
    <property type="molecule type" value="Genomic_DNA"/>
</dbReference>
<dbReference type="AlphaFoldDB" id="A0A1G8JVS9"/>
<keyword evidence="1" id="KW-0472">Membrane</keyword>
<keyword evidence="1" id="KW-1133">Transmembrane helix</keyword>
<feature type="transmembrane region" description="Helical" evidence="1">
    <location>
        <begin position="12"/>
        <end position="32"/>
    </location>
</feature>
<gene>
    <name evidence="2" type="ORF">SAMN05216588_11569</name>
</gene>
<keyword evidence="1" id="KW-0812">Transmembrane</keyword>
<evidence type="ECO:0000313" key="2">
    <source>
        <dbReference type="EMBL" id="SDI35322.1"/>
    </source>
</evidence>
<evidence type="ECO:0000256" key="1">
    <source>
        <dbReference type="SAM" id="Phobius"/>
    </source>
</evidence>
<proteinExistence type="predicted"/>
<evidence type="ECO:0000313" key="3">
    <source>
        <dbReference type="Proteomes" id="UP000198606"/>
    </source>
</evidence>
<protein>
    <submittedName>
        <fullName evidence="2">Uncharacterized protein</fullName>
    </submittedName>
</protein>
<reference evidence="2 3" key="1">
    <citation type="submission" date="2016-10" db="EMBL/GenBank/DDBJ databases">
        <authorList>
            <person name="de Groot N.N."/>
        </authorList>
    </citation>
    <scope>NUCLEOTIDE SEQUENCE [LARGE SCALE GENOMIC DNA]</scope>
    <source>
        <strain evidence="2 3">LMG 18387</strain>
    </source>
</reference>
<dbReference type="Proteomes" id="UP000198606">
    <property type="component" value="Unassembled WGS sequence"/>
</dbReference>
<sequence>MKKLQRGSGHLFSLMVIALIAWGAYVTIYVPYEHKKSMDEFRSRPPTVSAAKLEIVDAYKAKPTPEPRPRGLYTGTAEQDGYPMTISFDFGENHVITKKAHIKTYEFTGSATYDWVGSVMTFGKVQGDAVLFPGTGEPIEVISASEIHVPGPGTTLVLKQQ</sequence>
<accession>A0A1G8JVS9</accession>
<name>A0A1G8JVS9_9GAMM</name>
<organism evidence="2 3">
    <name type="scientific">Phytopseudomonas flavescens</name>
    <dbReference type="NCBI Taxonomy" id="29435"/>
    <lineage>
        <taxon>Bacteria</taxon>
        <taxon>Pseudomonadati</taxon>
        <taxon>Pseudomonadota</taxon>
        <taxon>Gammaproteobacteria</taxon>
        <taxon>Pseudomonadales</taxon>
        <taxon>Pseudomonadaceae</taxon>
        <taxon>Phytopseudomonas</taxon>
    </lineage>
</organism>